<dbReference type="GO" id="GO:0006103">
    <property type="term" value="P:2-oxoglutarate metabolic process"/>
    <property type="evidence" value="ECO:0007669"/>
    <property type="project" value="InterPro"/>
</dbReference>
<dbReference type="EMBL" id="KZ857656">
    <property type="protein sequence ID" value="RDX39750.1"/>
    <property type="molecule type" value="Genomic_DNA"/>
</dbReference>
<evidence type="ECO:0000313" key="5">
    <source>
        <dbReference type="EMBL" id="RDX39750.1"/>
    </source>
</evidence>
<dbReference type="Pfam" id="PF10937">
    <property type="entry name" value="Kgd4-YMR31"/>
    <property type="match status" value="1"/>
</dbReference>
<feature type="region of interest" description="Disordered" evidence="4">
    <location>
        <begin position="51"/>
        <end position="78"/>
    </location>
</feature>
<dbReference type="PANTHER" id="PTHR31601">
    <property type="entry name" value="28S RIBOSOMAL PROTEIN S36, MITOCHONDRIAL"/>
    <property type="match status" value="1"/>
</dbReference>
<dbReference type="OrthoDB" id="2116030at2759"/>
<evidence type="ECO:0000256" key="4">
    <source>
        <dbReference type="SAM" id="MobiDB-lite"/>
    </source>
</evidence>
<dbReference type="Proteomes" id="UP000256964">
    <property type="component" value="Unassembled WGS sequence"/>
</dbReference>
<evidence type="ECO:0000313" key="6">
    <source>
        <dbReference type="Proteomes" id="UP000256964"/>
    </source>
</evidence>
<accession>A0A371CHK3</accession>
<sequence>MHPSLRLANAHKPLIRFIGKRQWAAKPEEQHPHPFAPPELKQHFADFLKKFQSSPKASTSTSGSTSSAKKSGSSNGPVYEEFWQAPARYWKRELQDWEIDLVQSGGASARP</sequence>
<gene>
    <name evidence="5" type="ORF">OH76DRAFT_1490857</name>
</gene>
<keyword evidence="2" id="KW-0496">Mitochondrion</keyword>
<reference evidence="5 6" key="1">
    <citation type="journal article" date="2018" name="Biotechnol. Biofuels">
        <title>Integrative visual omics of the white-rot fungus Polyporus brumalis exposes the biotechnological potential of its oxidative enzymes for delignifying raw plant biomass.</title>
        <authorList>
            <person name="Miyauchi S."/>
            <person name="Rancon A."/>
            <person name="Drula E."/>
            <person name="Hage H."/>
            <person name="Chaduli D."/>
            <person name="Favel A."/>
            <person name="Grisel S."/>
            <person name="Henrissat B."/>
            <person name="Herpoel-Gimbert I."/>
            <person name="Ruiz-Duenas F.J."/>
            <person name="Chevret D."/>
            <person name="Hainaut M."/>
            <person name="Lin J."/>
            <person name="Wang M."/>
            <person name="Pangilinan J."/>
            <person name="Lipzen A."/>
            <person name="Lesage-Meessen L."/>
            <person name="Navarro D."/>
            <person name="Riley R."/>
            <person name="Grigoriev I.V."/>
            <person name="Zhou S."/>
            <person name="Raouche S."/>
            <person name="Rosso M.N."/>
        </authorList>
    </citation>
    <scope>NUCLEOTIDE SEQUENCE [LARGE SCALE GENOMIC DNA]</scope>
    <source>
        <strain evidence="5 6">BRFM 1820</strain>
    </source>
</reference>
<keyword evidence="6" id="KW-1185">Reference proteome</keyword>
<evidence type="ECO:0000256" key="3">
    <source>
        <dbReference type="ARBA" id="ARBA00043970"/>
    </source>
</evidence>
<protein>
    <submittedName>
        <fullName evidence="5">Uncharacterized protein</fullName>
    </submittedName>
</protein>
<comment type="subcellular location">
    <subcellularLocation>
        <location evidence="1">Mitochondrion</location>
    </subcellularLocation>
</comment>
<dbReference type="PANTHER" id="PTHR31601:SF2">
    <property type="entry name" value="ALPHA-KETOGLUTARATE DEHYDROGENASE COMPONENT 4"/>
    <property type="match status" value="1"/>
</dbReference>
<dbReference type="AlphaFoldDB" id="A0A371CHK3"/>
<name>A0A371CHK3_9APHY</name>
<dbReference type="GO" id="GO:0004591">
    <property type="term" value="F:oxoglutarate dehydrogenase (succinyl-transferring) activity"/>
    <property type="evidence" value="ECO:0007669"/>
    <property type="project" value="TreeGrafter"/>
</dbReference>
<evidence type="ECO:0000256" key="2">
    <source>
        <dbReference type="ARBA" id="ARBA00023128"/>
    </source>
</evidence>
<proteinExistence type="inferred from homology"/>
<dbReference type="InterPro" id="IPR020373">
    <property type="entry name" value="Kgd4/YMR-31"/>
</dbReference>
<comment type="similarity">
    <text evidence="3">Belongs to the alpha-ketoglutarate dehydrogenase component 4 family.</text>
</comment>
<dbReference type="GO" id="GO:0005739">
    <property type="term" value="C:mitochondrion"/>
    <property type="evidence" value="ECO:0007669"/>
    <property type="project" value="UniProtKB-SubCell"/>
</dbReference>
<evidence type="ECO:0000256" key="1">
    <source>
        <dbReference type="ARBA" id="ARBA00004173"/>
    </source>
</evidence>
<organism evidence="5 6">
    <name type="scientific">Lentinus brumalis</name>
    <dbReference type="NCBI Taxonomy" id="2498619"/>
    <lineage>
        <taxon>Eukaryota</taxon>
        <taxon>Fungi</taxon>
        <taxon>Dikarya</taxon>
        <taxon>Basidiomycota</taxon>
        <taxon>Agaricomycotina</taxon>
        <taxon>Agaricomycetes</taxon>
        <taxon>Polyporales</taxon>
        <taxon>Polyporaceae</taxon>
        <taxon>Lentinus</taxon>
    </lineage>
</organism>
<feature type="compositionally biased region" description="Low complexity" evidence="4">
    <location>
        <begin position="53"/>
        <end position="74"/>
    </location>
</feature>